<feature type="compositionally biased region" description="Basic and acidic residues" evidence="1">
    <location>
        <begin position="48"/>
        <end position="68"/>
    </location>
</feature>
<evidence type="ECO:0000313" key="2">
    <source>
        <dbReference type="EMBL" id="CAG7828767.1"/>
    </source>
</evidence>
<feature type="compositionally biased region" description="Polar residues" evidence="1">
    <location>
        <begin position="27"/>
        <end position="45"/>
    </location>
</feature>
<accession>A0A8J2L656</accession>
<comment type="caution">
    <text evidence="2">The sequence shown here is derived from an EMBL/GenBank/DDBJ whole genome shotgun (WGS) entry which is preliminary data.</text>
</comment>
<organism evidence="2 3">
    <name type="scientific">Allacma fusca</name>
    <dbReference type="NCBI Taxonomy" id="39272"/>
    <lineage>
        <taxon>Eukaryota</taxon>
        <taxon>Metazoa</taxon>
        <taxon>Ecdysozoa</taxon>
        <taxon>Arthropoda</taxon>
        <taxon>Hexapoda</taxon>
        <taxon>Collembola</taxon>
        <taxon>Symphypleona</taxon>
        <taxon>Sminthuridae</taxon>
        <taxon>Allacma</taxon>
    </lineage>
</organism>
<dbReference type="Proteomes" id="UP000708208">
    <property type="component" value="Unassembled WGS sequence"/>
</dbReference>
<protein>
    <submittedName>
        <fullName evidence="2">Uncharacterized protein</fullName>
    </submittedName>
</protein>
<dbReference type="AlphaFoldDB" id="A0A8J2L656"/>
<reference evidence="2" key="1">
    <citation type="submission" date="2021-06" db="EMBL/GenBank/DDBJ databases">
        <authorList>
            <person name="Hodson N. C."/>
            <person name="Mongue J. A."/>
            <person name="Jaron S. K."/>
        </authorList>
    </citation>
    <scope>NUCLEOTIDE SEQUENCE</scope>
</reference>
<feature type="region of interest" description="Disordered" evidence="1">
    <location>
        <begin position="26"/>
        <end position="85"/>
    </location>
</feature>
<keyword evidence="3" id="KW-1185">Reference proteome</keyword>
<dbReference type="EMBL" id="CAJVCH010548730">
    <property type="protein sequence ID" value="CAG7828767.1"/>
    <property type="molecule type" value="Genomic_DNA"/>
</dbReference>
<name>A0A8J2L656_9HEXA</name>
<evidence type="ECO:0000313" key="3">
    <source>
        <dbReference type="Proteomes" id="UP000708208"/>
    </source>
</evidence>
<sequence>MNIKGKKKHSLPQQVSQFLERDYPLAKNTSASTQSLPGQAVSSIEINEGGKTDSREREDDGETVKTESENGEWMKSLNKGKIQWW</sequence>
<proteinExistence type="predicted"/>
<gene>
    <name evidence="2" type="ORF">AFUS01_LOCUS38672</name>
</gene>
<evidence type="ECO:0000256" key="1">
    <source>
        <dbReference type="SAM" id="MobiDB-lite"/>
    </source>
</evidence>